<dbReference type="PANTHER" id="PTHR14614:SF147">
    <property type="entry name" value="S-ADENOSYLMETHIONINE-DEPENDENT METHYLTRANSFERASE OF THE SEVEN BETA-STRAND FAMILY"/>
    <property type="match status" value="1"/>
</dbReference>
<dbReference type="EMBL" id="OZ037949">
    <property type="protein sequence ID" value="CAL1710522.1"/>
    <property type="molecule type" value="Genomic_DNA"/>
</dbReference>
<protein>
    <recommendedName>
        <fullName evidence="3">S-adenosyl-L-methionine-dependent methyltransferase</fullName>
    </recommendedName>
</protein>
<dbReference type="CDD" id="cd02440">
    <property type="entry name" value="AdoMet_MTases"/>
    <property type="match status" value="1"/>
</dbReference>
<dbReference type="SUPFAM" id="SSF53335">
    <property type="entry name" value="S-adenosyl-L-methionine-dependent methyltransferases"/>
    <property type="match status" value="1"/>
</dbReference>
<proteinExistence type="predicted"/>
<gene>
    <name evidence="1" type="ORF">GFSPODELE1_LOCUS7867</name>
</gene>
<accession>A0ABP1DRQ8</accession>
<evidence type="ECO:0000313" key="1">
    <source>
        <dbReference type="EMBL" id="CAL1710522.1"/>
    </source>
</evidence>
<sequence>MTVVSPHTAPTSQLPPIGKIKTCSIEELIISIRYLRLLYTPEVRGTRRIGQYPVFPRPTEIESTTNILSQHQTKYNSHDTLTSAEQSLHAINFDEFERSYAIRWLTALVSQADQLLSCTDSSLQDNPVLESQAVEWENMIENAAALLATCAGTASAGTVSRVFVFPYGANPLMRVQIRDAPLENHDFHSVGAQTWGSACLLAEMMVDSPDLFGLSNTPHTRPLRVLELGAGTGLVTLTASLLLHGFGADQFTAKVDVVATDFHPSVLENLRYNVADNISATNVQVHFLDWSQFPLSPSSAPFNNPFDIIFGADIIYEAEHAKWIRNCLRLLLRKPDGRQAESRFHLVIPLRPTHPMESQAIDLLFPTGSPFQPPPNGISVQTIPILGIIRKDVIVCGSGANVCSRASDSDLVEYAHYTIAWIDPPISDTNNAITLRHHTVSD</sequence>
<dbReference type="Pfam" id="PF10294">
    <property type="entry name" value="Methyltransf_16"/>
    <property type="match status" value="1"/>
</dbReference>
<dbReference type="Gene3D" id="3.40.50.150">
    <property type="entry name" value="Vaccinia Virus protein VP39"/>
    <property type="match status" value="1"/>
</dbReference>
<organism evidence="1 2">
    <name type="scientific">Somion occarium</name>
    <dbReference type="NCBI Taxonomy" id="3059160"/>
    <lineage>
        <taxon>Eukaryota</taxon>
        <taxon>Fungi</taxon>
        <taxon>Dikarya</taxon>
        <taxon>Basidiomycota</taxon>
        <taxon>Agaricomycotina</taxon>
        <taxon>Agaricomycetes</taxon>
        <taxon>Polyporales</taxon>
        <taxon>Cerrenaceae</taxon>
        <taxon>Somion</taxon>
    </lineage>
</organism>
<keyword evidence="2" id="KW-1185">Reference proteome</keyword>
<dbReference type="Proteomes" id="UP001497453">
    <property type="component" value="Chromosome 6"/>
</dbReference>
<dbReference type="InterPro" id="IPR029063">
    <property type="entry name" value="SAM-dependent_MTases_sf"/>
</dbReference>
<evidence type="ECO:0008006" key="3">
    <source>
        <dbReference type="Google" id="ProtNLM"/>
    </source>
</evidence>
<dbReference type="PANTHER" id="PTHR14614">
    <property type="entry name" value="HEPATOCELLULAR CARCINOMA-ASSOCIATED ANTIGEN"/>
    <property type="match status" value="1"/>
</dbReference>
<dbReference type="InterPro" id="IPR019410">
    <property type="entry name" value="Methyltransf_16"/>
</dbReference>
<name>A0ABP1DRQ8_9APHY</name>
<evidence type="ECO:0000313" key="2">
    <source>
        <dbReference type="Proteomes" id="UP001497453"/>
    </source>
</evidence>
<reference evidence="2" key="1">
    <citation type="submission" date="2024-04" db="EMBL/GenBank/DDBJ databases">
        <authorList>
            <person name="Shaw F."/>
            <person name="Minotto A."/>
        </authorList>
    </citation>
    <scope>NUCLEOTIDE SEQUENCE [LARGE SCALE GENOMIC DNA]</scope>
</reference>